<reference evidence="5 6" key="1">
    <citation type="submission" date="2010-11" db="EMBL/GenBank/DDBJ databases">
        <authorList>
            <person name="Muzny D."/>
            <person name="Qin X."/>
            <person name="Deng J."/>
            <person name="Jiang H."/>
            <person name="Liu Y."/>
            <person name="Qu J."/>
            <person name="Song X.-Z."/>
            <person name="Zhang L."/>
            <person name="Thornton R."/>
            <person name="Coyle M."/>
            <person name="Francisco L."/>
            <person name="Jackson L."/>
            <person name="Javaid M."/>
            <person name="Korchina V."/>
            <person name="Kovar C."/>
            <person name="Mata R."/>
            <person name="Mathew T."/>
            <person name="Ngo R."/>
            <person name="Nguyen L."/>
            <person name="Nguyen N."/>
            <person name="Okwuonu G."/>
            <person name="Ongeri F."/>
            <person name="Pham C."/>
            <person name="Simmons D."/>
            <person name="Wilczek-Boney K."/>
            <person name="Hale W."/>
            <person name="Jakkamsetti A."/>
            <person name="Pham P."/>
            <person name="Ruth R."/>
            <person name="San Lucas F."/>
            <person name="Warren J."/>
            <person name="Zhang J."/>
            <person name="Zhao Z."/>
            <person name="Zhou C."/>
            <person name="Zhu D."/>
            <person name="Lee S."/>
            <person name="Bess C."/>
            <person name="Blankenburg K."/>
            <person name="Forbes L."/>
            <person name="Fu Q."/>
            <person name="Gubbala S."/>
            <person name="Hirani K."/>
            <person name="Jayaseelan J.C."/>
            <person name="Lara F."/>
            <person name="Munidasa M."/>
            <person name="Palculict T."/>
            <person name="Patil S."/>
            <person name="Pu L.-L."/>
            <person name="Saada N."/>
            <person name="Tang L."/>
            <person name="Weissenberger G."/>
            <person name="Zhu Y."/>
            <person name="Hemphill L."/>
            <person name="Shang Y."/>
            <person name="Youmans B."/>
            <person name="Ayvaz T."/>
            <person name="Ross M."/>
            <person name="Santibanez J."/>
            <person name="Aqrawi P."/>
            <person name="Gross S."/>
            <person name="Joshi V."/>
            <person name="Fowler G."/>
            <person name="Nazareth L."/>
            <person name="Reid J."/>
            <person name="Worley K."/>
            <person name="Petrosino J."/>
            <person name="Highlander S."/>
            <person name="Gibbs R."/>
        </authorList>
    </citation>
    <scope>NUCLEOTIDE SEQUENCE [LARGE SCALE GENOMIC DNA]</scope>
    <source>
        <strain evidence="5 6">ATCC 49296</strain>
    </source>
</reference>
<dbReference type="InterPro" id="IPR029062">
    <property type="entry name" value="Class_I_gatase-like"/>
</dbReference>
<comment type="similarity">
    <text evidence="1">Belongs to the peptidase S51 family.</text>
</comment>
<dbReference type="Proteomes" id="UP000004500">
    <property type="component" value="Unassembled WGS sequence"/>
</dbReference>
<dbReference type="HOGENOM" id="CLU_090997_0_0_9"/>
<dbReference type="eggNOG" id="COG3340">
    <property type="taxonomic scope" value="Bacteria"/>
</dbReference>
<dbReference type="GO" id="GO:0008236">
    <property type="term" value="F:serine-type peptidase activity"/>
    <property type="evidence" value="ECO:0007669"/>
    <property type="project" value="UniProtKB-KW"/>
</dbReference>
<keyword evidence="3" id="KW-0378">Hydrolase</keyword>
<evidence type="ECO:0000256" key="3">
    <source>
        <dbReference type="ARBA" id="ARBA00022801"/>
    </source>
</evidence>
<dbReference type="Pfam" id="PF03575">
    <property type="entry name" value="Peptidase_S51"/>
    <property type="match status" value="1"/>
</dbReference>
<evidence type="ECO:0000256" key="1">
    <source>
        <dbReference type="ARBA" id="ARBA00006534"/>
    </source>
</evidence>
<organism evidence="5 6">
    <name type="scientific">Streptococcus oralis ATCC 49296</name>
    <dbReference type="NCBI Taxonomy" id="888049"/>
    <lineage>
        <taxon>Bacteria</taxon>
        <taxon>Bacillati</taxon>
        <taxon>Bacillota</taxon>
        <taxon>Bacilli</taxon>
        <taxon>Lactobacillales</taxon>
        <taxon>Streptococcaceae</taxon>
        <taxon>Streptococcus</taxon>
    </lineage>
</organism>
<dbReference type="Gene3D" id="3.40.50.880">
    <property type="match status" value="1"/>
</dbReference>
<evidence type="ECO:0000313" key="6">
    <source>
        <dbReference type="Proteomes" id="UP000004500"/>
    </source>
</evidence>
<dbReference type="EMBL" id="AEPO01000015">
    <property type="protein sequence ID" value="EFU62483.1"/>
    <property type="molecule type" value="Genomic_DNA"/>
</dbReference>
<dbReference type="PANTHER" id="PTHR20842">
    <property type="entry name" value="PROTEASE S51 ALPHA-ASPARTYL DIPEPTIDASE"/>
    <property type="match status" value="1"/>
</dbReference>
<name>E6KNB6_STROR</name>
<keyword evidence="2" id="KW-0645">Protease</keyword>
<proteinExistence type="inferred from homology"/>
<dbReference type="CDD" id="cd03129">
    <property type="entry name" value="GAT1_Peptidase_E_like"/>
    <property type="match status" value="1"/>
</dbReference>
<dbReference type="InterPro" id="IPR005320">
    <property type="entry name" value="Peptidase_S51"/>
</dbReference>
<dbReference type="GO" id="GO:0006508">
    <property type="term" value="P:proteolysis"/>
    <property type="evidence" value="ECO:0007669"/>
    <property type="project" value="UniProtKB-KW"/>
</dbReference>
<gene>
    <name evidence="5" type="ORF">HMPREF8578_1731</name>
</gene>
<sequence>MLNINGGTVMKQLFLCSYFAGVKKLFSDYAKEKNLENKVLFIPTAGNKEDYTAYIDEAQQTFKDLGFEIEVLDIASCDRETAQAKIFQSKILYISGGNTFYLLQELKKKQLLSLIKEQIRDGLIYVGESAGAIITAKDIDYNKLMDDKTVAKELSDTTGLDEVDFYILPHYSEEPFTDSSKKTFETYKNQLDLMRMNNSQAVIVNDKEIKVVSEQD</sequence>
<dbReference type="SUPFAM" id="SSF52317">
    <property type="entry name" value="Class I glutamine amidotransferase-like"/>
    <property type="match status" value="1"/>
</dbReference>
<comment type="caution">
    <text evidence="5">The sequence shown here is derived from an EMBL/GenBank/DDBJ whole genome shotgun (WGS) entry which is preliminary data.</text>
</comment>
<dbReference type="PANTHER" id="PTHR20842:SF0">
    <property type="entry name" value="ALPHA-ASPARTYL DIPEPTIDASE"/>
    <property type="match status" value="1"/>
</dbReference>
<evidence type="ECO:0000313" key="5">
    <source>
        <dbReference type="EMBL" id="EFU62483.1"/>
    </source>
</evidence>
<evidence type="ECO:0000256" key="4">
    <source>
        <dbReference type="ARBA" id="ARBA00022825"/>
    </source>
</evidence>
<protein>
    <submittedName>
        <fullName evidence="5">Peptidase family S51</fullName>
    </submittedName>
</protein>
<dbReference type="AlphaFoldDB" id="E6KNB6"/>
<accession>E6KNB6</accession>
<evidence type="ECO:0000256" key="2">
    <source>
        <dbReference type="ARBA" id="ARBA00022670"/>
    </source>
</evidence>
<keyword evidence="4" id="KW-0720">Serine protease</keyword>